<name>A0A975HHK7_9GAMM</name>
<feature type="signal peptide" evidence="1">
    <location>
        <begin position="1"/>
        <end position="18"/>
    </location>
</feature>
<dbReference type="Pfam" id="PF04314">
    <property type="entry name" value="PCuAC"/>
    <property type="match status" value="1"/>
</dbReference>
<reference evidence="2" key="1">
    <citation type="submission" date="2021-03" db="EMBL/GenBank/DDBJ databases">
        <title>Description of Psychrosphaera ytuae sp. nov. isolated from deep sea sediment of South China Sea.</title>
        <authorList>
            <person name="Zhang J."/>
            <person name="Xu X.-D."/>
        </authorList>
    </citation>
    <scope>NUCLEOTIDE SEQUENCE</scope>
    <source>
        <strain evidence="2">MTZ26</strain>
    </source>
</reference>
<organism evidence="2 3">
    <name type="scientific">Psychrosphaera ytuae</name>
    <dbReference type="NCBI Taxonomy" id="2820710"/>
    <lineage>
        <taxon>Bacteria</taxon>
        <taxon>Pseudomonadati</taxon>
        <taxon>Pseudomonadota</taxon>
        <taxon>Gammaproteobacteria</taxon>
        <taxon>Alteromonadales</taxon>
        <taxon>Pseudoalteromonadaceae</taxon>
        <taxon>Psychrosphaera</taxon>
    </lineage>
</organism>
<dbReference type="SUPFAM" id="SSF110087">
    <property type="entry name" value="DR1885-like metal-binding protein"/>
    <property type="match status" value="1"/>
</dbReference>
<dbReference type="PANTHER" id="PTHR36302:SF1">
    <property type="entry name" value="COPPER CHAPERONE PCU(A)C"/>
    <property type="match status" value="1"/>
</dbReference>
<evidence type="ECO:0000256" key="1">
    <source>
        <dbReference type="SAM" id="SignalP"/>
    </source>
</evidence>
<dbReference type="Gene3D" id="2.60.40.1890">
    <property type="entry name" value="PCu(A)C copper chaperone"/>
    <property type="match status" value="1"/>
</dbReference>
<dbReference type="RefSeq" id="WP_208831103.1">
    <property type="nucleotide sequence ID" value="NZ_CP072110.1"/>
</dbReference>
<dbReference type="EMBL" id="CP072110">
    <property type="protein sequence ID" value="QTH63163.1"/>
    <property type="molecule type" value="Genomic_DNA"/>
</dbReference>
<dbReference type="InterPro" id="IPR058248">
    <property type="entry name" value="Lxx211020-like"/>
</dbReference>
<sequence length="148" mass="16095">MKNIILIVLSLIGLSSQAAELDQLSTENAKVRAVIPGAVNTAGYLIVKNNSDKDVKLVSASSPIAKRVEFHQHLHQGGLMKMIKLDNVTVPANGEVVFESGGLHIMFLGVDSTMANNKTANVRLMDSNGNELSVEFKVESIHQKIRHH</sequence>
<keyword evidence="1" id="KW-0732">Signal</keyword>
<proteinExistence type="predicted"/>
<dbReference type="AlphaFoldDB" id="A0A975HHK7"/>
<dbReference type="KEGG" id="psym:J1N51_10480"/>
<dbReference type="PANTHER" id="PTHR36302">
    <property type="entry name" value="BLR7088 PROTEIN"/>
    <property type="match status" value="1"/>
</dbReference>
<evidence type="ECO:0000313" key="3">
    <source>
        <dbReference type="Proteomes" id="UP000682739"/>
    </source>
</evidence>
<protein>
    <submittedName>
        <fullName evidence="2">Copper chaperone PCu(A)C</fullName>
    </submittedName>
</protein>
<accession>A0A975HHK7</accession>
<gene>
    <name evidence="2" type="ORF">J1N51_10480</name>
</gene>
<dbReference type="InterPro" id="IPR007410">
    <property type="entry name" value="LpqE-like"/>
</dbReference>
<dbReference type="Proteomes" id="UP000682739">
    <property type="component" value="Chromosome"/>
</dbReference>
<evidence type="ECO:0000313" key="2">
    <source>
        <dbReference type="EMBL" id="QTH63163.1"/>
    </source>
</evidence>
<feature type="chain" id="PRO_5038113830" evidence="1">
    <location>
        <begin position="19"/>
        <end position="148"/>
    </location>
</feature>
<dbReference type="InterPro" id="IPR036182">
    <property type="entry name" value="PCuAC_sf"/>
</dbReference>
<keyword evidence="3" id="KW-1185">Reference proteome</keyword>